<dbReference type="InterPro" id="IPR014710">
    <property type="entry name" value="RmlC-like_jellyroll"/>
</dbReference>
<reference evidence="9 10" key="1">
    <citation type="submission" date="2019-01" db="EMBL/GenBank/DDBJ databases">
        <title>PMF-metabolizing Aryl O-demethylase.</title>
        <authorList>
            <person name="Kim M."/>
        </authorList>
    </citation>
    <scope>NUCLEOTIDE SEQUENCE [LARGE SCALE GENOMIC DNA]</scope>
    <source>
        <strain evidence="9 10">PMF1</strain>
    </source>
</reference>
<dbReference type="GO" id="GO:0046872">
    <property type="term" value="F:metal ion binding"/>
    <property type="evidence" value="ECO:0007669"/>
    <property type="project" value="UniProtKB-KW"/>
</dbReference>
<sequence>MKKTEYDEKRAGVLDYFEKAHIALTDEEKENIEIADFGLNDIERIGLQLVTYINTDRCCAKEMVLFPGQTCPEHSHVPISAIGYEGKEETFRCRYGTVYLYVEGEATGNSRGKIPAGYEGTYTVLHEIILRPGQQHTIYPDTRHWFQAGPEGAVISEFSTTSRDEYDIFTDKNIKRQPVIDN</sequence>
<dbReference type="Proteomes" id="UP000289794">
    <property type="component" value="Chromosome"/>
</dbReference>
<dbReference type="CDD" id="cd20308">
    <property type="entry name" value="cupin_YdaE"/>
    <property type="match status" value="1"/>
</dbReference>
<evidence type="ECO:0000256" key="6">
    <source>
        <dbReference type="ARBA" id="ARBA00044907"/>
    </source>
</evidence>
<evidence type="ECO:0000313" key="10">
    <source>
        <dbReference type="Proteomes" id="UP000289794"/>
    </source>
</evidence>
<comment type="catalytic activity">
    <reaction evidence="6">
        <text>D-lyxose = D-xylulose</text>
        <dbReference type="Rhea" id="RHEA:14201"/>
        <dbReference type="ChEBI" id="CHEBI:16789"/>
        <dbReference type="ChEBI" id="CHEBI:17140"/>
        <dbReference type="EC" id="5.3.1.15"/>
    </reaction>
</comment>
<evidence type="ECO:0000256" key="4">
    <source>
        <dbReference type="ARBA" id="ARBA00023235"/>
    </source>
</evidence>
<name>A0A4V0Z8C6_9FIRM</name>
<protein>
    <recommendedName>
        <fullName evidence="8">D-lyxose ketol-isomerase</fullName>
        <ecNumber evidence="8">5.3.1.15</ecNumber>
    </recommendedName>
</protein>
<dbReference type="AlphaFoldDB" id="A0A4V0Z8C6"/>
<dbReference type="InterPro" id="IPR011051">
    <property type="entry name" value="RmlC_Cupin_sf"/>
</dbReference>
<proteinExistence type="inferred from homology"/>
<evidence type="ECO:0000256" key="7">
    <source>
        <dbReference type="ARBA" id="ARBA00044951"/>
    </source>
</evidence>
<evidence type="ECO:0000256" key="1">
    <source>
        <dbReference type="ARBA" id="ARBA00001936"/>
    </source>
</evidence>
<dbReference type="Gene3D" id="2.60.120.10">
    <property type="entry name" value="Jelly Rolls"/>
    <property type="match status" value="1"/>
</dbReference>
<keyword evidence="3" id="KW-0464">Manganese</keyword>
<organism evidence="9 10">
    <name type="scientific">Blautia producta</name>
    <dbReference type="NCBI Taxonomy" id="33035"/>
    <lineage>
        <taxon>Bacteria</taxon>
        <taxon>Bacillati</taxon>
        <taxon>Bacillota</taxon>
        <taxon>Clostridia</taxon>
        <taxon>Lachnospirales</taxon>
        <taxon>Lachnospiraceae</taxon>
        <taxon>Blautia</taxon>
    </lineage>
</organism>
<dbReference type="InterPro" id="IPR010864">
    <property type="entry name" value="D-lyxose_isomer"/>
</dbReference>
<keyword evidence="5" id="KW-0119">Carbohydrate metabolism</keyword>
<comment type="similarity">
    <text evidence="7">Belongs to the D-lyxose ketol-isomerase family.</text>
</comment>
<dbReference type="EMBL" id="CP035945">
    <property type="protein sequence ID" value="QBE99828.1"/>
    <property type="molecule type" value="Genomic_DNA"/>
</dbReference>
<dbReference type="RefSeq" id="WP_029467903.1">
    <property type="nucleotide sequence ID" value="NZ_CP035945.1"/>
</dbReference>
<comment type="cofactor">
    <cofactor evidence="1">
        <name>Mn(2+)</name>
        <dbReference type="ChEBI" id="CHEBI:29035"/>
    </cofactor>
</comment>
<keyword evidence="4 9" id="KW-0413">Isomerase</keyword>
<dbReference type="KEGG" id="bpro:PMF13cell1_05422"/>
<evidence type="ECO:0000256" key="3">
    <source>
        <dbReference type="ARBA" id="ARBA00023211"/>
    </source>
</evidence>
<gene>
    <name evidence="9" type="ORF">PMF13cell1_05422</name>
</gene>
<evidence type="ECO:0000256" key="5">
    <source>
        <dbReference type="ARBA" id="ARBA00023277"/>
    </source>
</evidence>
<dbReference type="Pfam" id="PF07385">
    <property type="entry name" value="Lyx_isomer"/>
    <property type="match status" value="1"/>
</dbReference>
<dbReference type="EC" id="5.3.1.15" evidence="8"/>
<keyword evidence="2" id="KW-0479">Metal-binding</keyword>
<evidence type="ECO:0000256" key="8">
    <source>
        <dbReference type="ARBA" id="ARBA00044972"/>
    </source>
</evidence>
<evidence type="ECO:0000313" key="9">
    <source>
        <dbReference type="EMBL" id="QBE99828.1"/>
    </source>
</evidence>
<evidence type="ECO:0000256" key="2">
    <source>
        <dbReference type="ARBA" id="ARBA00022723"/>
    </source>
</evidence>
<accession>A0A4V0Z8C6</accession>
<dbReference type="SUPFAM" id="SSF51182">
    <property type="entry name" value="RmlC-like cupins"/>
    <property type="match status" value="1"/>
</dbReference>
<dbReference type="GO" id="GO:0047828">
    <property type="term" value="F:D-lyxose ketol-isomerase activity"/>
    <property type="evidence" value="ECO:0007669"/>
    <property type="project" value="UniProtKB-EC"/>
</dbReference>